<comment type="similarity">
    <text evidence="2">Belongs to the eutherian X-chromosome-specific Armcx family.</text>
</comment>
<evidence type="ECO:0000256" key="2">
    <source>
        <dbReference type="ARBA" id="ARBA00010553"/>
    </source>
</evidence>
<dbReference type="InterPro" id="IPR016024">
    <property type="entry name" value="ARM-type_fold"/>
</dbReference>
<protein>
    <recommendedName>
        <fullName evidence="5">Armadillo repeat-containing domain-containing protein</fullName>
    </recommendedName>
</protein>
<dbReference type="AlphaFoldDB" id="A0AAN5D572"/>
<dbReference type="SMART" id="SM00185">
    <property type="entry name" value="ARM"/>
    <property type="match status" value="4"/>
</dbReference>
<keyword evidence="7" id="KW-1185">Reference proteome</keyword>
<evidence type="ECO:0000256" key="1">
    <source>
        <dbReference type="ARBA" id="ARBA00010394"/>
    </source>
</evidence>
<organism evidence="6 7">
    <name type="scientific">Pristionchus mayeri</name>
    <dbReference type="NCBI Taxonomy" id="1317129"/>
    <lineage>
        <taxon>Eukaryota</taxon>
        <taxon>Metazoa</taxon>
        <taxon>Ecdysozoa</taxon>
        <taxon>Nematoda</taxon>
        <taxon>Chromadorea</taxon>
        <taxon>Rhabditida</taxon>
        <taxon>Rhabditina</taxon>
        <taxon>Diplogasteromorpha</taxon>
        <taxon>Diplogasteroidea</taxon>
        <taxon>Neodiplogasteridae</taxon>
        <taxon>Pristionchus</taxon>
    </lineage>
</organism>
<keyword evidence="4" id="KW-0653">Protein transport</keyword>
<evidence type="ECO:0000313" key="7">
    <source>
        <dbReference type="Proteomes" id="UP001328107"/>
    </source>
</evidence>
<dbReference type="EMBL" id="BTRK01000005">
    <property type="protein sequence ID" value="GMR56255.1"/>
    <property type="molecule type" value="Genomic_DNA"/>
</dbReference>
<sequence length="313" mass="34972">SNGLDAMKTLSGKLKELPISFVRALSYTIQMVVKHGDSQVSLEVLDVMVRHLFQVLQFQDHEVDKSAIWALANISYKVDTEKFIHDLGILPLVFNHLNDDDDQLLKSALTVLANTAVGDNARKQSVIDLGTLEILPGIMEEKAKNSEVIKRCCGLLSSVMAGTEDQLQYVINNGFLPKIVKVMQTGHSDCQKQCCLALYFLVRWGTKAQILSLLTEKPMPALPAVLTHANHECIYHALRMIYKLLSTVNGIQLDTLKEEAEESGVVGHLKILKENTNEKVQNLASKIVSEYFAENDNEVVNVGCEKKDPMRRR</sequence>
<dbReference type="PANTHER" id="PTHR23316">
    <property type="entry name" value="IMPORTIN ALPHA"/>
    <property type="match status" value="1"/>
</dbReference>
<evidence type="ECO:0000256" key="4">
    <source>
        <dbReference type="ARBA" id="ARBA00022927"/>
    </source>
</evidence>
<gene>
    <name evidence="6" type="ORF">PMAYCL1PPCAC_26450</name>
</gene>
<dbReference type="InterPro" id="IPR006911">
    <property type="entry name" value="ARM-rpt_dom"/>
</dbReference>
<dbReference type="GO" id="GO:0015031">
    <property type="term" value="P:protein transport"/>
    <property type="evidence" value="ECO:0007669"/>
    <property type="project" value="UniProtKB-KW"/>
</dbReference>
<reference evidence="7" key="1">
    <citation type="submission" date="2022-10" db="EMBL/GenBank/DDBJ databases">
        <title>Genome assembly of Pristionchus species.</title>
        <authorList>
            <person name="Yoshida K."/>
            <person name="Sommer R.J."/>
        </authorList>
    </citation>
    <scope>NUCLEOTIDE SEQUENCE [LARGE SCALE GENOMIC DNA]</scope>
    <source>
        <strain evidence="7">RS5460</strain>
    </source>
</reference>
<dbReference type="InterPro" id="IPR011989">
    <property type="entry name" value="ARM-like"/>
</dbReference>
<name>A0AAN5D572_9BILA</name>
<dbReference type="Proteomes" id="UP001328107">
    <property type="component" value="Unassembled WGS sequence"/>
</dbReference>
<comment type="similarity">
    <text evidence="1">Belongs to the importin alpha family.</text>
</comment>
<evidence type="ECO:0000313" key="6">
    <source>
        <dbReference type="EMBL" id="GMR56255.1"/>
    </source>
</evidence>
<evidence type="ECO:0000259" key="5">
    <source>
        <dbReference type="Pfam" id="PF04826"/>
    </source>
</evidence>
<dbReference type="Gene3D" id="1.25.10.10">
    <property type="entry name" value="Leucine-rich Repeat Variant"/>
    <property type="match status" value="1"/>
</dbReference>
<feature type="non-terminal residue" evidence="6">
    <location>
        <position position="1"/>
    </location>
</feature>
<dbReference type="SUPFAM" id="SSF48371">
    <property type="entry name" value="ARM repeat"/>
    <property type="match status" value="1"/>
</dbReference>
<dbReference type="InterPro" id="IPR000225">
    <property type="entry name" value="Armadillo"/>
</dbReference>
<evidence type="ECO:0000256" key="3">
    <source>
        <dbReference type="ARBA" id="ARBA00022448"/>
    </source>
</evidence>
<comment type="caution">
    <text evidence="6">The sequence shown here is derived from an EMBL/GenBank/DDBJ whole genome shotgun (WGS) entry which is preliminary data.</text>
</comment>
<dbReference type="Pfam" id="PF04826">
    <property type="entry name" value="Arm_2"/>
    <property type="match status" value="1"/>
</dbReference>
<accession>A0AAN5D572</accession>
<feature type="domain" description="Armadillo repeat-containing" evidence="5">
    <location>
        <begin position="59"/>
        <end position="194"/>
    </location>
</feature>
<proteinExistence type="inferred from homology"/>
<keyword evidence="3" id="KW-0813">Transport</keyword>